<dbReference type="PANTHER" id="PTHR43283:SF3">
    <property type="entry name" value="BETA-LACTAMASE FAMILY PROTEIN (AFU_ORTHOLOGUE AFUA_5G07500)"/>
    <property type="match status" value="1"/>
</dbReference>
<protein>
    <submittedName>
        <fullName evidence="2">CubicO group peptidase, beta-lactamase class C family</fullName>
    </submittedName>
</protein>
<dbReference type="EMBL" id="FMUR01000007">
    <property type="protein sequence ID" value="SCY06706.1"/>
    <property type="molecule type" value="Genomic_DNA"/>
</dbReference>
<gene>
    <name evidence="2" type="ORF">SAMN02910451_01261</name>
</gene>
<dbReference type="InterPro" id="IPR001466">
    <property type="entry name" value="Beta-lactam-related"/>
</dbReference>
<dbReference type="AlphaFoldDB" id="A0A1G5CWD5"/>
<reference evidence="3" key="1">
    <citation type="submission" date="2016-10" db="EMBL/GenBank/DDBJ databases">
        <authorList>
            <person name="Varghese N."/>
            <person name="Submissions S."/>
        </authorList>
    </citation>
    <scope>NUCLEOTIDE SEQUENCE [LARGE SCALE GENOMIC DNA]</scope>
    <source>
        <strain evidence="3">XBD2006</strain>
    </source>
</reference>
<evidence type="ECO:0000313" key="2">
    <source>
        <dbReference type="EMBL" id="SCY06706.1"/>
    </source>
</evidence>
<proteinExistence type="predicted"/>
<dbReference type="Pfam" id="PF00144">
    <property type="entry name" value="Beta-lactamase"/>
    <property type="match status" value="1"/>
</dbReference>
<dbReference type="PANTHER" id="PTHR43283">
    <property type="entry name" value="BETA-LACTAMASE-RELATED"/>
    <property type="match status" value="1"/>
</dbReference>
<dbReference type="RefSeq" id="WP_074462043.1">
    <property type="nucleotide sequence ID" value="NZ_FMUR01000007.1"/>
</dbReference>
<dbReference type="Gene3D" id="3.40.710.10">
    <property type="entry name" value="DD-peptidase/beta-lactamase superfamily"/>
    <property type="match status" value="1"/>
</dbReference>
<accession>A0A1G5CWD5</accession>
<dbReference type="InterPro" id="IPR050789">
    <property type="entry name" value="Diverse_Enzym_Activities"/>
</dbReference>
<organism evidence="2 3">
    <name type="scientific">Butyrivibrio hungatei</name>
    <dbReference type="NCBI Taxonomy" id="185008"/>
    <lineage>
        <taxon>Bacteria</taxon>
        <taxon>Bacillati</taxon>
        <taxon>Bacillota</taxon>
        <taxon>Clostridia</taxon>
        <taxon>Lachnospirales</taxon>
        <taxon>Lachnospiraceae</taxon>
        <taxon>Butyrivibrio</taxon>
    </lineage>
</organism>
<keyword evidence="3" id="KW-1185">Reference proteome</keyword>
<dbReference type="Proteomes" id="UP000183047">
    <property type="component" value="Unassembled WGS sequence"/>
</dbReference>
<name>A0A1G5CWD5_9FIRM</name>
<dbReference type="OrthoDB" id="9797709at2"/>
<dbReference type="InterPro" id="IPR012338">
    <property type="entry name" value="Beta-lactam/transpept-like"/>
</dbReference>
<dbReference type="SUPFAM" id="SSF56601">
    <property type="entry name" value="beta-lactamase/transpeptidase-like"/>
    <property type="match status" value="1"/>
</dbReference>
<sequence length="388" mass="43484">MRDKQKLIQECMDRAVENREVAGVIALEITDGKEIFFAKSGYADIENKTPIGRDNIFRLYSQSKPVTAVAAMILIEDGILDLSEPVGDYIESYKKQTYLCKDKVHKVPADNKMRIRDLLNMTSGLVYPGLNTASEVEVGRLMNKMEKKLGSDKMMTTMEFAEELGKIPLNFIPGSHFQYGTSADVLGAVIEKASGMSFGDFVRSRILEPLDMKDTDFYVPENKKDRLAKAYRNTKGKLVEFYGDNLAIRNNGDPNPFESGGAGLFSTIDDYSRFAQMLLNGGTYEGKQILTPNSVKYLTSGKLNATQQADLDRWQGLEGYTYGNLMRVLDDPRQASLIANKGEYGWDGWLGAHFSNDPATNTTFLMMVQRYDYGTGPLTRKLKNIIFS</sequence>
<evidence type="ECO:0000259" key="1">
    <source>
        <dbReference type="Pfam" id="PF00144"/>
    </source>
</evidence>
<feature type="domain" description="Beta-lactamase-related" evidence="1">
    <location>
        <begin position="9"/>
        <end position="372"/>
    </location>
</feature>
<evidence type="ECO:0000313" key="3">
    <source>
        <dbReference type="Proteomes" id="UP000183047"/>
    </source>
</evidence>